<keyword evidence="5" id="KW-1185">Reference proteome</keyword>
<dbReference type="Pfam" id="PF11938">
    <property type="entry name" value="DUF3456"/>
    <property type="match status" value="1"/>
</dbReference>
<protein>
    <submittedName>
        <fullName evidence="4">Protein canopy 3</fullName>
    </submittedName>
</protein>
<comment type="similarity">
    <text evidence="1">Belongs to the canopy family.</text>
</comment>
<keyword evidence="2" id="KW-0732">Signal</keyword>
<evidence type="ECO:0000313" key="4">
    <source>
        <dbReference type="EMBL" id="KAK7070697.1"/>
    </source>
</evidence>
<name>A0AAN8WTE6_HALRR</name>
<dbReference type="InterPro" id="IPR021852">
    <property type="entry name" value="DUF3456"/>
</dbReference>
<dbReference type="Proteomes" id="UP001381693">
    <property type="component" value="Unassembled WGS sequence"/>
</dbReference>
<accession>A0AAN8WTE6</accession>
<dbReference type="EMBL" id="JAXCGZ010015257">
    <property type="protein sequence ID" value="KAK7070697.1"/>
    <property type="molecule type" value="Genomic_DNA"/>
</dbReference>
<evidence type="ECO:0000256" key="2">
    <source>
        <dbReference type="ARBA" id="ARBA00022729"/>
    </source>
</evidence>
<reference evidence="4 5" key="1">
    <citation type="submission" date="2023-11" db="EMBL/GenBank/DDBJ databases">
        <title>Halocaridina rubra genome assembly.</title>
        <authorList>
            <person name="Smith C."/>
        </authorList>
    </citation>
    <scope>NUCLEOTIDE SEQUENCE [LARGE SCALE GENOMIC DNA]</scope>
    <source>
        <strain evidence="4">EP-1</strain>
        <tissue evidence="4">Whole</tissue>
    </source>
</reference>
<evidence type="ECO:0000259" key="3">
    <source>
        <dbReference type="Pfam" id="PF11938"/>
    </source>
</evidence>
<dbReference type="PANTHER" id="PTHR15382">
    <property type="entry name" value="CTG4A-RELATED"/>
    <property type="match status" value="1"/>
</dbReference>
<comment type="caution">
    <text evidence="4">The sequence shown here is derived from an EMBL/GenBank/DDBJ whole genome shotgun (WGS) entry which is preliminary data.</text>
</comment>
<evidence type="ECO:0000313" key="5">
    <source>
        <dbReference type="Proteomes" id="UP001381693"/>
    </source>
</evidence>
<dbReference type="AlphaFoldDB" id="A0AAN8WTE6"/>
<evidence type="ECO:0000256" key="1">
    <source>
        <dbReference type="ARBA" id="ARBA00007285"/>
    </source>
</evidence>
<proteinExistence type="inferred from homology"/>
<feature type="domain" description="DUF3456" evidence="3">
    <location>
        <begin position="22"/>
        <end position="172"/>
    </location>
</feature>
<organism evidence="4 5">
    <name type="scientific">Halocaridina rubra</name>
    <name type="common">Hawaiian red shrimp</name>
    <dbReference type="NCBI Taxonomy" id="373956"/>
    <lineage>
        <taxon>Eukaryota</taxon>
        <taxon>Metazoa</taxon>
        <taxon>Ecdysozoa</taxon>
        <taxon>Arthropoda</taxon>
        <taxon>Crustacea</taxon>
        <taxon>Multicrustacea</taxon>
        <taxon>Malacostraca</taxon>
        <taxon>Eumalacostraca</taxon>
        <taxon>Eucarida</taxon>
        <taxon>Decapoda</taxon>
        <taxon>Pleocyemata</taxon>
        <taxon>Caridea</taxon>
        <taxon>Atyoidea</taxon>
        <taxon>Atyidae</taxon>
        <taxon>Halocaridina</taxon>
    </lineage>
</organism>
<sequence>MVSHAQSEADYEGMDGIDYATDCEVCKLVTKEVAEKLQSLDSSDVIETGYGIDGQNKKTKYSKSKLRLAEALDGVCKRMLEYRIHKDSKDSRRFAKGLSQTIIALHKLVNKGVKVNLGIPLELWDEPSIEITYLKMQCERFIADNEDNISEWYYGEHEDSLQEKVCNKILEDRKCLSD</sequence>
<gene>
    <name evidence="4" type="primary">CNPY3_2</name>
    <name evidence="4" type="ORF">SK128_028576</name>
</gene>
<dbReference type="PANTHER" id="PTHR15382:SF8">
    <property type="entry name" value="CANOPY B"/>
    <property type="match status" value="1"/>
</dbReference>